<feature type="domain" description="Tryptophan synthase beta chain-like PALP" evidence="6">
    <location>
        <begin position="25"/>
        <end position="331"/>
    </location>
</feature>
<dbReference type="KEGG" id="mtar:DF168_00203"/>
<evidence type="ECO:0000256" key="5">
    <source>
        <dbReference type="PIRSR" id="PIRSR006278-2"/>
    </source>
</evidence>
<dbReference type="SUPFAM" id="SSF53686">
    <property type="entry name" value="Tryptophan synthase beta subunit-like PLP-dependent enzymes"/>
    <property type="match status" value="1"/>
</dbReference>
<dbReference type="Gene3D" id="3.40.50.1100">
    <property type="match status" value="2"/>
</dbReference>
<dbReference type="InterPro" id="IPR027278">
    <property type="entry name" value="ACCD_DCysDesulf"/>
</dbReference>
<evidence type="ECO:0000259" key="6">
    <source>
        <dbReference type="Pfam" id="PF00291"/>
    </source>
</evidence>
<accession>A0A2Z4AKB6</accession>
<dbReference type="Pfam" id="PF00291">
    <property type="entry name" value="PALP"/>
    <property type="match status" value="1"/>
</dbReference>
<evidence type="ECO:0000256" key="2">
    <source>
        <dbReference type="ARBA" id="ARBA00008639"/>
    </source>
</evidence>
<dbReference type="InterPro" id="IPR036052">
    <property type="entry name" value="TrpB-like_PALP_sf"/>
</dbReference>
<dbReference type="InterPro" id="IPR001926">
    <property type="entry name" value="TrpB-like_PALP"/>
</dbReference>
<dbReference type="EMBL" id="CP029803">
    <property type="protein sequence ID" value="AWT59030.1"/>
    <property type="molecule type" value="Genomic_DNA"/>
</dbReference>
<dbReference type="Proteomes" id="UP000247465">
    <property type="component" value="Chromosome"/>
</dbReference>
<dbReference type="PIRSF" id="PIRSF006278">
    <property type="entry name" value="ACCD_DCysDesulf"/>
    <property type="match status" value="1"/>
</dbReference>
<reference evidence="7 8" key="1">
    <citation type="submission" date="2018-06" db="EMBL/GenBank/DDBJ databases">
        <title>Draft Genome Sequence of a Novel Marine Bacterium Related to the Verrucomicrobia.</title>
        <authorList>
            <person name="Vosseberg J."/>
            <person name="Martijn J."/>
            <person name="Ettema T.J.G."/>
        </authorList>
    </citation>
    <scope>NUCLEOTIDE SEQUENCE [LARGE SCALE GENOMIC DNA]</scope>
    <source>
        <strain evidence="7">TARA_B100001123</strain>
    </source>
</reference>
<dbReference type="GO" id="GO:0034011">
    <property type="term" value="F:L-cysteate sulfo-lyase activity"/>
    <property type="evidence" value="ECO:0007669"/>
    <property type="project" value="UniProtKB-EC"/>
</dbReference>
<evidence type="ECO:0000256" key="1">
    <source>
        <dbReference type="ARBA" id="ARBA00001933"/>
    </source>
</evidence>
<proteinExistence type="inferred from homology"/>
<dbReference type="GO" id="GO:0019148">
    <property type="term" value="F:D-cysteine desulfhydrase activity"/>
    <property type="evidence" value="ECO:0007669"/>
    <property type="project" value="TreeGrafter"/>
</dbReference>
<comment type="cofactor">
    <cofactor evidence="1">
        <name>pyridoxal 5'-phosphate</name>
        <dbReference type="ChEBI" id="CHEBI:597326"/>
    </cofactor>
</comment>
<keyword evidence="7" id="KW-0456">Lyase</keyword>
<keyword evidence="3 5" id="KW-0663">Pyridoxal phosphate</keyword>
<evidence type="ECO:0000313" key="7">
    <source>
        <dbReference type="EMBL" id="AWT59030.1"/>
    </source>
</evidence>
<dbReference type="PANTHER" id="PTHR43780:SF2">
    <property type="entry name" value="1-AMINOCYCLOPROPANE-1-CARBOXYLATE DEAMINASE-RELATED"/>
    <property type="match status" value="1"/>
</dbReference>
<protein>
    <submittedName>
        <fullName evidence="7">L-cysteate sulfo-lyase</fullName>
        <ecNumber evidence="7">4.4.1.25</ecNumber>
    </submittedName>
</protein>
<evidence type="ECO:0000313" key="8">
    <source>
        <dbReference type="Proteomes" id="UP000247465"/>
    </source>
</evidence>
<organism evidence="7 8">
    <name type="scientific">Candidatus Moanibacter tarae</name>
    <dbReference type="NCBI Taxonomy" id="2200854"/>
    <lineage>
        <taxon>Bacteria</taxon>
        <taxon>Pseudomonadati</taxon>
        <taxon>Verrucomicrobiota</taxon>
        <taxon>Opitutia</taxon>
        <taxon>Puniceicoccales</taxon>
        <taxon>Puniceicoccales incertae sedis</taxon>
        <taxon>Candidatus Moanibacter</taxon>
    </lineage>
</organism>
<name>A0A2Z4AKB6_9BACT</name>
<sequence>MDYKDLTPNLTPNELRQRLNKVSRVSLAHLPTPLELCPRLTEELGGPRILIKREDCTGLAFGGNKTRILEYVLGEAIRTGANCVIQGAAEQSNHCRQLAAAAAKLGLTAHLVLHKYDVTTEIQGNLLLDHLLGAEIHLADAPLGEKMEEAKIQLGEQLREDGETPFVITKEINESFAPLAYVDFILELSHQTDSEDIEPNHIYCSSAGATQAGMVLGTKLLGLSWQITGIAPIQWEEDHAVILTRNANSAAKKLNLTPNLETQHFTNISNYIGATYGEPSPEGLEALSLMAQTEGIVLDPLYSSKALAGLIDHIRKGRLSANDTVVFVHTGGTPALFAYNRNVLPNS</sequence>
<evidence type="ECO:0000256" key="3">
    <source>
        <dbReference type="ARBA" id="ARBA00022898"/>
    </source>
</evidence>
<dbReference type="EC" id="4.4.1.25" evidence="7"/>
<dbReference type="PANTHER" id="PTHR43780">
    <property type="entry name" value="1-AMINOCYCLOPROPANE-1-CARBOXYLATE DEAMINASE-RELATED"/>
    <property type="match status" value="1"/>
</dbReference>
<feature type="modified residue" description="N6-(pyridoxal phosphate)lysine" evidence="5">
    <location>
        <position position="65"/>
    </location>
</feature>
<dbReference type="AlphaFoldDB" id="A0A2Z4AKB6"/>
<comment type="similarity">
    <text evidence="2">Belongs to the ACC deaminase/D-cysteine desulfhydrase family.</text>
</comment>
<feature type="active site" description="Nucleophile" evidence="4">
    <location>
        <position position="92"/>
    </location>
</feature>
<evidence type="ECO:0000256" key="4">
    <source>
        <dbReference type="PIRSR" id="PIRSR006278-1"/>
    </source>
</evidence>
<gene>
    <name evidence="7" type="primary">cuyA_1</name>
    <name evidence="7" type="ORF">DF168_00203</name>
</gene>